<proteinExistence type="inferred from homology"/>
<organism evidence="8 9">
    <name type="scientific">Pycnococcus provasolii</name>
    <dbReference type="NCBI Taxonomy" id="41880"/>
    <lineage>
        <taxon>Eukaryota</taxon>
        <taxon>Viridiplantae</taxon>
        <taxon>Chlorophyta</taxon>
        <taxon>Pseudoscourfieldiophyceae</taxon>
        <taxon>Pseudoscourfieldiales</taxon>
        <taxon>Pycnococcaceae</taxon>
        <taxon>Pycnococcus</taxon>
    </lineage>
</organism>
<dbReference type="PIRSF" id="PIRSF016013">
    <property type="entry name" value="AtER_Rer1p"/>
    <property type="match status" value="1"/>
</dbReference>
<evidence type="ECO:0000256" key="1">
    <source>
        <dbReference type="ARBA" id="ARBA00004141"/>
    </source>
</evidence>
<feature type="transmembrane region" description="Helical" evidence="7">
    <location>
        <begin position="111"/>
        <end position="131"/>
    </location>
</feature>
<keyword evidence="4 7" id="KW-1133">Transmembrane helix</keyword>
<evidence type="ECO:0000256" key="6">
    <source>
        <dbReference type="PIRNR" id="PIRNR016013"/>
    </source>
</evidence>
<evidence type="ECO:0000256" key="7">
    <source>
        <dbReference type="SAM" id="Phobius"/>
    </source>
</evidence>
<keyword evidence="5 6" id="KW-0472">Membrane</keyword>
<dbReference type="GO" id="GO:0006621">
    <property type="term" value="P:protein retention in ER lumen"/>
    <property type="evidence" value="ECO:0007669"/>
    <property type="project" value="TreeGrafter"/>
</dbReference>
<evidence type="ECO:0000256" key="5">
    <source>
        <dbReference type="ARBA" id="ARBA00023136"/>
    </source>
</evidence>
<keyword evidence="3 7" id="KW-0812">Transmembrane</keyword>
<accession>A0A830HB00</accession>
<dbReference type="GO" id="GO:0006890">
    <property type="term" value="P:retrograde vesicle-mediated transport, Golgi to endoplasmic reticulum"/>
    <property type="evidence" value="ECO:0007669"/>
    <property type="project" value="TreeGrafter"/>
</dbReference>
<dbReference type="PANTHER" id="PTHR10743">
    <property type="entry name" value="PROTEIN RER1"/>
    <property type="match status" value="1"/>
</dbReference>
<name>A0A830HB00_9CHLO</name>
<dbReference type="InterPro" id="IPR004932">
    <property type="entry name" value="Rer1"/>
</dbReference>
<reference evidence="8" key="1">
    <citation type="submission" date="2020-10" db="EMBL/GenBank/DDBJ databases">
        <title>Unveiling of a novel bifunctional photoreceptor, Dualchrome1, isolated from a cosmopolitan green alga.</title>
        <authorList>
            <person name="Suzuki S."/>
            <person name="Kawachi M."/>
        </authorList>
    </citation>
    <scope>NUCLEOTIDE SEQUENCE</scope>
    <source>
        <strain evidence="8">NIES 2893</strain>
    </source>
</reference>
<dbReference type="Pfam" id="PF03248">
    <property type="entry name" value="Rer1"/>
    <property type="match status" value="1"/>
</dbReference>
<protein>
    <recommendedName>
        <fullName evidence="6">Protein RER1</fullName>
    </recommendedName>
</protein>
<dbReference type="GO" id="GO:0000139">
    <property type="term" value="C:Golgi membrane"/>
    <property type="evidence" value="ECO:0007669"/>
    <property type="project" value="TreeGrafter"/>
</dbReference>
<comment type="similarity">
    <text evidence="2 6">Belongs to the RER1 family.</text>
</comment>
<comment type="subcellular location">
    <subcellularLocation>
        <location evidence="1">Membrane</location>
        <topology evidence="1">Multi-pass membrane protein</topology>
    </subcellularLocation>
</comment>
<dbReference type="OrthoDB" id="448250at2759"/>
<dbReference type="GO" id="GO:0005783">
    <property type="term" value="C:endoplasmic reticulum"/>
    <property type="evidence" value="ECO:0007669"/>
    <property type="project" value="GOC"/>
</dbReference>
<dbReference type="AlphaFoldDB" id="A0A830HB00"/>
<dbReference type="EMBL" id="BNJQ01000006">
    <property type="protein sequence ID" value="GHP03822.1"/>
    <property type="molecule type" value="Genomic_DNA"/>
</dbReference>
<evidence type="ECO:0000256" key="3">
    <source>
        <dbReference type="ARBA" id="ARBA00022692"/>
    </source>
</evidence>
<evidence type="ECO:0000256" key="4">
    <source>
        <dbReference type="ARBA" id="ARBA00022989"/>
    </source>
</evidence>
<feature type="transmembrane region" description="Helical" evidence="7">
    <location>
        <begin position="37"/>
        <end position="57"/>
    </location>
</feature>
<feature type="transmembrane region" description="Helical" evidence="7">
    <location>
        <begin position="137"/>
        <end position="154"/>
    </location>
</feature>
<keyword evidence="9" id="KW-1185">Reference proteome</keyword>
<comment type="function">
    <text evidence="6">Involved in the retrieval of endoplasmic reticulum membrane proteins from the early Golgi compartment.</text>
</comment>
<evidence type="ECO:0000313" key="8">
    <source>
        <dbReference type="EMBL" id="GHP03822.1"/>
    </source>
</evidence>
<gene>
    <name evidence="8" type="ORF">PPROV_000257600</name>
</gene>
<evidence type="ECO:0000313" key="9">
    <source>
        <dbReference type="Proteomes" id="UP000660262"/>
    </source>
</evidence>
<sequence length="189" mass="21810">MDTSLDRSFGPWASTGRITSTVNARYQHILDKATPLVGLRWCLWVLVFFLYGVRVWYLRGFYIVTYGLGIFNLNLVIGFLSPQLDPETEGPALPTKGDQEFKPFVRRLPEFKFWLASIKAFCTAFCLTFFSVFDVPVFWPILLVYWLVLFMVTMKRQIRHMIKYRYLPFSFGKQTYGAAGAKGKGAADK</sequence>
<dbReference type="Proteomes" id="UP000660262">
    <property type="component" value="Unassembled WGS sequence"/>
</dbReference>
<evidence type="ECO:0000256" key="2">
    <source>
        <dbReference type="ARBA" id="ARBA00006070"/>
    </source>
</evidence>
<dbReference type="PANTHER" id="PTHR10743:SF0">
    <property type="entry name" value="PROTEIN RER1"/>
    <property type="match status" value="1"/>
</dbReference>
<comment type="caution">
    <text evidence="8">The sequence shown here is derived from an EMBL/GenBank/DDBJ whole genome shotgun (WGS) entry which is preliminary data.</text>
</comment>